<organism evidence="1 2">
    <name type="scientific">Prevotella jejuni</name>
    <dbReference type="NCBI Taxonomy" id="1177574"/>
    <lineage>
        <taxon>Bacteria</taxon>
        <taxon>Pseudomonadati</taxon>
        <taxon>Bacteroidota</taxon>
        <taxon>Bacteroidia</taxon>
        <taxon>Bacteroidales</taxon>
        <taxon>Prevotellaceae</taxon>
        <taxon>Prevotella</taxon>
    </lineage>
</organism>
<reference evidence="1 2" key="1">
    <citation type="submission" date="2017-06" db="EMBL/GenBank/DDBJ databases">
        <authorList>
            <person name="Varghese N."/>
            <person name="Submissions S."/>
        </authorList>
    </citation>
    <scope>NUCLEOTIDE SEQUENCE [LARGE SCALE GENOMIC DNA]</scope>
    <source>
        <strain evidence="1 2">DSM 26989</strain>
    </source>
</reference>
<dbReference type="EMBL" id="FZNZ01000067">
    <property type="protein sequence ID" value="SNS19226.1"/>
    <property type="molecule type" value="Genomic_DNA"/>
</dbReference>
<dbReference type="Proteomes" id="UP000198427">
    <property type="component" value="Unassembled WGS sequence"/>
</dbReference>
<keyword evidence="2" id="KW-1185">Reference proteome</keyword>
<accession>A0AA94LMF0</accession>
<evidence type="ECO:0000313" key="1">
    <source>
        <dbReference type="EMBL" id="SNS19226.1"/>
    </source>
</evidence>
<comment type="caution">
    <text evidence="1">The sequence shown here is derived from an EMBL/GenBank/DDBJ whole genome shotgun (WGS) entry which is preliminary data.</text>
</comment>
<sequence length="64" mass="7660">MRITTVLDSEVSQHIEYVPFGEVFIEERNNTWNTPYLFNAKDLDEETGMYYYDGARYYAPRLNL</sequence>
<dbReference type="AlphaFoldDB" id="A0AA94LMF0"/>
<dbReference type="Gene3D" id="2.180.10.10">
    <property type="entry name" value="RHS repeat-associated core"/>
    <property type="match status" value="1"/>
</dbReference>
<feature type="non-terminal residue" evidence="1">
    <location>
        <position position="64"/>
    </location>
</feature>
<evidence type="ECO:0000313" key="2">
    <source>
        <dbReference type="Proteomes" id="UP000198427"/>
    </source>
</evidence>
<proteinExistence type="predicted"/>
<name>A0AA94LMF0_9BACT</name>
<protein>
    <submittedName>
        <fullName evidence="1">RHS repeat-associated core domain-containing protein</fullName>
    </submittedName>
</protein>
<gene>
    <name evidence="1" type="ORF">SAMN06265364_1671</name>
</gene>